<gene>
    <name evidence="3" type="ORF">EAH89_01305</name>
</gene>
<dbReference type="OrthoDB" id="9803598at2"/>
<feature type="domain" description="Glutamine amidotransferase" evidence="2">
    <location>
        <begin position="3"/>
        <end position="186"/>
    </location>
</feature>
<protein>
    <submittedName>
        <fullName evidence="3">Aminodeoxychorismate/anthranilate synthase component II</fullName>
    </submittedName>
</protein>
<dbReference type="PRINTS" id="PR00096">
    <property type="entry name" value="GATASE"/>
</dbReference>
<keyword evidence="4" id="KW-1185">Reference proteome</keyword>
<reference evidence="3 4" key="1">
    <citation type="journal article" date="2019" name="Environ. Microbiol.">
        <title>Species interactions and distinct microbial communities in high Arctic permafrost affected cryosols are associated with the CH4 and CO2 gas fluxes.</title>
        <authorList>
            <person name="Altshuler I."/>
            <person name="Hamel J."/>
            <person name="Turney S."/>
            <person name="Magnuson E."/>
            <person name="Levesque R."/>
            <person name="Greer C."/>
            <person name="Whyte L.G."/>
        </authorList>
    </citation>
    <scope>NUCLEOTIDE SEQUENCE [LARGE SCALE GENOMIC DNA]</scope>
    <source>
        <strain evidence="3 4">S9.3B</strain>
    </source>
</reference>
<dbReference type="GO" id="GO:0005829">
    <property type="term" value="C:cytosol"/>
    <property type="evidence" value="ECO:0007669"/>
    <property type="project" value="TreeGrafter"/>
</dbReference>
<keyword evidence="1" id="KW-0315">Glutamine amidotransferase</keyword>
<dbReference type="GO" id="GO:0004049">
    <property type="term" value="F:anthranilate synthase activity"/>
    <property type="evidence" value="ECO:0007669"/>
    <property type="project" value="TreeGrafter"/>
</dbReference>
<dbReference type="GO" id="GO:0000162">
    <property type="term" value="P:L-tryptophan biosynthetic process"/>
    <property type="evidence" value="ECO:0007669"/>
    <property type="project" value="TreeGrafter"/>
</dbReference>
<evidence type="ECO:0000259" key="2">
    <source>
        <dbReference type="Pfam" id="PF00117"/>
    </source>
</evidence>
<dbReference type="Gene3D" id="3.40.50.880">
    <property type="match status" value="1"/>
</dbReference>
<dbReference type="InterPro" id="IPR017926">
    <property type="entry name" value="GATASE"/>
</dbReference>
<sequence length="204" mass="21905">MILLIDNYDSFTFNLVHFLGELGAEVEVWRNDALSVEEALEKRPSAIVLSPGPCTPTEAGICLDLIGAASRRGVPLFGVCLGHQAIGQAFGGAVVRAPEPVHGKVHEITHCNTDVFAGIPSPFRATRYHSLVVRRDDLPDQLAVTAETADGLVMGLAHRDLPVWGVQFHPESIASAHGHDILANVMRMAGINLPPFTRHLPSAA</sequence>
<comment type="caution">
    <text evidence="3">The sequence shown here is derived from an EMBL/GenBank/DDBJ whole genome shotgun (WGS) entry which is preliminary data.</text>
</comment>
<dbReference type="InterPro" id="IPR029062">
    <property type="entry name" value="Class_I_gatase-like"/>
</dbReference>
<dbReference type="FunFam" id="3.40.50.880:FF:000003">
    <property type="entry name" value="Anthranilate synthase component II"/>
    <property type="match status" value="1"/>
</dbReference>
<dbReference type="Pfam" id="PF00117">
    <property type="entry name" value="GATase"/>
    <property type="match status" value="1"/>
</dbReference>
<dbReference type="NCBIfam" id="TIGR00566">
    <property type="entry name" value="trpG_papA"/>
    <property type="match status" value="1"/>
</dbReference>
<dbReference type="PRINTS" id="PR00097">
    <property type="entry name" value="ANTSNTHASEII"/>
</dbReference>
<dbReference type="CDD" id="cd01743">
    <property type="entry name" value="GATase1_Anthranilate_Synthase"/>
    <property type="match status" value="1"/>
</dbReference>
<dbReference type="InterPro" id="IPR050472">
    <property type="entry name" value="Anth_synth/Amidotransfase"/>
</dbReference>
<evidence type="ECO:0000313" key="4">
    <source>
        <dbReference type="Proteomes" id="UP000317078"/>
    </source>
</evidence>
<dbReference type="Proteomes" id="UP000317078">
    <property type="component" value="Unassembled WGS sequence"/>
</dbReference>
<proteinExistence type="predicted"/>
<name>A0A502GH76_9PROT</name>
<evidence type="ECO:0000256" key="1">
    <source>
        <dbReference type="ARBA" id="ARBA00022962"/>
    </source>
</evidence>
<dbReference type="PROSITE" id="PS51273">
    <property type="entry name" value="GATASE_TYPE_1"/>
    <property type="match status" value="1"/>
</dbReference>
<organism evidence="3 4">
    <name type="scientific">Muricoccus nepalensis</name>
    <dbReference type="NCBI Taxonomy" id="1854500"/>
    <lineage>
        <taxon>Bacteria</taxon>
        <taxon>Pseudomonadati</taxon>
        <taxon>Pseudomonadota</taxon>
        <taxon>Alphaproteobacteria</taxon>
        <taxon>Acetobacterales</taxon>
        <taxon>Roseomonadaceae</taxon>
        <taxon>Muricoccus</taxon>
    </lineage>
</organism>
<dbReference type="SUPFAM" id="SSF52317">
    <property type="entry name" value="Class I glutamine amidotransferase-like"/>
    <property type="match status" value="1"/>
</dbReference>
<dbReference type="AlphaFoldDB" id="A0A502GH76"/>
<accession>A0A502GH76</accession>
<dbReference type="RefSeq" id="WP_140880956.1">
    <property type="nucleotide sequence ID" value="NZ_RCZP01000001.1"/>
</dbReference>
<dbReference type="PRINTS" id="PR00099">
    <property type="entry name" value="CPSGATASE"/>
</dbReference>
<dbReference type="EMBL" id="RCZP01000001">
    <property type="protein sequence ID" value="TPG61225.1"/>
    <property type="molecule type" value="Genomic_DNA"/>
</dbReference>
<dbReference type="InterPro" id="IPR006221">
    <property type="entry name" value="TrpG/PapA_dom"/>
</dbReference>
<evidence type="ECO:0000313" key="3">
    <source>
        <dbReference type="EMBL" id="TPG61225.1"/>
    </source>
</evidence>
<dbReference type="PANTHER" id="PTHR43418:SF4">
    <property type="entry name" value="MULTIFUNCTIONAL TRYPTOPHAN BIOSYNTHESIS PROTEIN"/>
    <property type="match status" value="1"/>
</dbReference>
<dbReference type="PANTHER" id="PTHR43418">
    <property type="entry name" value="MULTIFUNCTIONAL TRYPTOPHAN BIOSYNTHESIS PROTEIN-RELATED"/>
    <property type="match status" value="1"/>
</dbReference>